<evidence type="ECO:0000313" key="3">
    <source>
        <dbReference type="Proteomes" id="UP000558688"/>
    </source>
</evidence>
<name>A0A8H5ECK0_FUSOX</name>
<dbReference type="Pfam" id="PF20254">
    <property type="entry name" value="DMFA2_C"/>
    <property type="match status" value="1"/>
</dbReference>
<dbReference type="AlphaFoldDB" id="A0A8H5ECK0"/>
<dbReference type="EMBL" id="JAAFOW010003274">
    <property type="protein sequence ID" value="KAF5254932.1"/>
    <property type="molecule type" value="Genomic_DNA"/>
</dbReference>
<gene>
    <name evidence="2" type="ORF">FOXYS1_14334</name>
</gene>
<evidence type="ECO:0000313" key="2">
    <source>
        <dbReference type="EMBL" id="KAF5254932.1"/>
    </source>
</evidence>
<dbReference type="InterPro" id="IPR046540">
    <property type="entry name" value="DMFA2_C"/>
</dbReference>
<reference evidence="2" key="1">
    <citation type="submission" date="2020-02" db="EMBL/GenBank/DDBJ databases">
        <title>Identification and distribution of gene clusters putatively required for synthesis of sphingolipid metabolism inhibitors in phylogenetically diverse species of the filamentous fungus Fusarium.</title>
        <authorList>
            <person name="Kim H.-S."/>
            <person name="Busman M."/>
            <person name="Brown D.W."/>
            <person name="Divon H."/>
            <person name="Uhlig S."/>
            <person name="Proctor R.H."/>
        </authorList>
    </citation>
    <scope>NUCLEOTIDE SEQUENCE [LARGE SCALE GENOMIC DNA]</scope>
    <source>
        <strain evidence="2">NRRL 39464</strain>
    </source>
</reference>
<protein>
    <recommendedName>
        <fullName evidence="1">N,N-dimethylformamidase beta subunit-like C-terminal domain-containing protein</fullName>
    </recommendedName>
</protein>
<accession>A0A8H5ECK0</accession>
<evidence type="ECO:0000259" key="1">
    <source>
        <dbReference type="Pfam" id="PF20254"/>
    </source>
</evidence>
<feature type="domain" description="N,N-dimethylformamidase beta subunit-like C-terminal" evidence="1">
    <location>
        <begin position="12"/>
        <end position="111"/>
    </location>
</feature>
<sequence length="115" mass="12794">MPGLVHTASLKARNNWTGLEGQAFETPADAHAVGSNWPQALGVRLEEGKWPPAFYLIIIRIKDVNGQVHEREGFFIVKEKKMNSAKADFVLIHATSTMLAYNDWCGANHYRGVAD</sequence>
<dbReference type="Proteomes" id="UP000558688">
    <property type="component" value="Unassembled WGS sequence"/>
</dbReference>
<comment type="caution">
    <text evidence="2">The sequence shown here is derived from an EMBL/GenBank/DDBJ whole genome shotgun (WGS) entry which is preliminary data.</text>
</comment>
<proteinExistence type="predicted"/>
<organism evidence="2 3">
    <name type="scientific">Fusarium oxysporum</name>
    <name type="common">Fusarium vascular wilt</name>
    <dbReference type="NCBI Taxonomy" id="5507"/>
    <lineage>
        <taxon>Eukaryota</taxon>
        <taxon>Fungi</taxon>
        <taxon>Dikarya</taxon>
        <taxon>Ascomycota</taxon>
        <taxon>Pezizomycotina</taxon>
        <taxon>Sordariomycetes</taxon>
        <taxon>Hypocreomycetidae</taxon>
        <taxon>Hypocreales</taxon>
        <taxon>Nectriaceae</taxon>
        <taxon>Fusarium</taxon>
        <taxon>Fusarium oxysporum species complex</taxon>
    </lineage>
</organism>